<dbReference type="AlphaFoldDB" id="A0A3M7RW26"/>
<accession>A0A3M7RW26</accession>
<organism evidence="1 2">
    <name type="scientific">Brachionus plicatilis</name>
    <name type="common">Marine rotifer</name>
    <name type="synonym">Brachionus muelleri</name>
    <dbReference type="NCBI Taxonomy" id="10195"/>
    <lineage>
        <taxon>Eukaryota</taxon>
        <taxon>Metazoa</taxon>
        <taxon>Spiralia</taxon>
        <taxon>Gnathifera</taxon>
        <taxon>Rotifera</taxon>
        <taxon>Eurotatoria</taxon>
        <taxon>Monogononta</taxon>
        <taxon>Pseudotrocha</taxon>
        <taxon>Ploima</taxon>
        <taxon>Brachionidae</taxon>
        <taxon>Brachionus</taxon>
    </lineage>
</organism>
<keyword evidence="2" id="KW-1185">Reference proteome</keyword>
<evidence type="ECO:0000313" key="1">
    <source>
        <dbReference type="EMBL" id="RNA27558.1"/>
    </source>
</evidence>
<sequence length="87" mass="10104">MNRAHNFPFKELCKIISEILLVLNTNSQLSPRTCSLVVFLHRVAYAPKESKLDNNLVLRLLNDNLLKHEYEKILASLPLRSYGIFKH</sequence>
<gene>
    <name evidence="1" type="ORF">BpHYR1_046691</name>
</gene>
<proteinExistence type="predicted"/>
<dbReference type="Proteomes" id="UP000276133">
    <property type="component" value="Unassembled WGS sequence"/>
</dbReference>
<dbReference type="EMBL" id="REGN01002531">
    <property type="protein sequence ID" value="RNA27558.1"/>
    <property type="molecule type" value="Genomic_DNA"/>
</dbReference>
<name>A0A3M7RW26_BRAPC</name>
<comment type="caution">
    <text evidence="1">The sequence shown here is derived from an EMBL/GenBank/DDBJ whole genome shotgun (WGS) entry which is preliminary data.</text>
</comment>
<reference evidence="1 2" key="1">
    <citation type="journal article" date="2018" name="Sci. Rep.">
        <title>Genomic signatures of local adaptation to the degree of environmental predictability in rotifers.</title>
        <authorList>
            <person name="Franch-Gras L."/>
            <person name="Hahn C."/>
            <person name="Garcia-Roger E.M."/>
            <person name="Carmona M.J."/>
            <person name="Serra M."/>
            <person name="Gomez A."/>
        </authorList>
    </citation>
    <scope>NUCLEOTIDE SEQUENCE [LARGE SCALE GENOMIC DNA]</scope>
    <source>
        <strain evidence="1">HYR1</strain>
    </source>
</reference>
<protein>
    <submittedName>
        <fullName evidence="1">Uncharacterized protein</fullName>
    </submittedName>
</protein>
<evidence type="ECO:0000313" key="2">
    <source>
        <dbReference type="Proteomes" id="UP000276133"/>
    </source>
</evidence>